<proteinExistence type="predicted"/>
<evidence type="ECO:0000313" key="3">
    <source>
        <dbReference type="Proteomes" id="UP000280792"/>
    </source>
</evidence>
<gene>
    <name evidence="2" type="ORF">D0544_00895</name>
</gene>
<reference evidence="2 3" key="1">
    <citation type="submission" date="2018-08" db="EMBL/GenBank/DDBJ databases">
        <authorList>
            <person name="Khan S.A."/>
        </authorList>
    </citation>
    <scope>NUCLEOTIDE SEQUENCE [LARGE SCALE GENOMIC DNA]</scope>
    <source>
        <strain evidence="2 3">GTF-13</strain>
    </source>
</reference>
<dbReference type="Proteomes" id="UP000280792">
    <property type="component" value="Unassembled WGS sequence"/>
</dbReference>
<dbReference type="PANTHER" id="PTHR38690">
    <property type="entry name" value="PROTEASE-RELATED"/>
    <property type="match status" value="1"/>
</dbReference>
<sequence length="1294" mass="141706">MMKRFALHLSRSTWFVALALALLLGAYLVAGRLLLPFLENYRGELEAELSRQLGAQVSIESLEGQFRGFNPALVAGQVTIAPRASKEGVSANILLASLSVELDFFGSLRARSPSVRELLIEGLELYLAENEEGQWSLAGWEPSAESGSEQPPLTEWLSVFVQQVERQDHIQLIDSRVQLQPWQAAARTIDRLQLDLVDLPQGKIQLELRGRVGFQQRLHLTATLEGDYSDLSQLRLNAYLGGDMLALGPLAREVLDPRVRALSLKPSLWLSWDGQRWVARGNMDVGRLQFELDGREQVLTDLGVELAADYRPGDQWRLWLQEIHFAMGGYQWPRTDLYLEGDTDGAVTLGVPELDLDQIKALLLGNALLSKLPLDLLSTLNPSGTLERVRLHYLPQQEDFEVSAHLVDVAVDAWRSAPSGKGINAFVRASRESGYIKLDSSQFTLGLTKLFREPWHYRKAQGFLYWEIADNQYSLMTENIHLEGDEGEVHGQFRLDIPFDERPIAMGLQAGIRNGDARFAGKYLPVGDSGLSEALVAWLDRGLVAGSIREGAFMMNGVLEDVDNDNDFSVGLFFDVEQATVDYAPDWPAAEEVDALVVINDSAVRVDSTSARIWGAPVESLQVRVPRTVRGGVPLLSVEGKASSSSATALRLLRETPIATLLGGAADDWRLEGDLAVDLDLKIPLGEGEDRYRVEVGFDNNRFELVPLKLALESLKGRLRYDTASGLTSDNLKLKLLGEPATLKAVPTQQDNQFARFSFSGTLVLERLYQWLEQLQGQSSLIQLAREQITGVTPYRGGVVIERKGERVVSRTDILTQLQGVEVHLPAPLGKPPSTSQRLQVSVEEAGEMRIGWRYGSLLAGRVLSRDGRVPGGAITFGEGNPVLPPNPEAWVVGGRIEQLALEEWLEWSAPLQQSAPASPEVGVPLRIEKLQLGVLQAFDQQFEALEVEGELSAATKSLSIESPKLSGELSMTTPQAPLSVSLQRLYLGAQEVAPEPLPGEATPAAEPEVAPDPLQTLNPAELPSLNLSIADLRFGDVPWGNIATQVRPFEQGVRFNQVAGTVRGINLKGSLEWQYADGVHRTLTEGSLFSTDVGGVLESWGVTRYAEASKGAYDFDMQWPGSPAAFKVARLDGWVKGGMEKGRYLGGGQAGALRVFGVLNVNTITRRLQLDFSDLFSSGVAFDKTRIDLGFDGGLISTRSPARVEGPGSNFRLNGSVDLNQDLVDAELVVTLPLTANLPLLGLLLANPVVGGGLFVFDKLLGDQVQQFASVKYSIEGNANNPSVKVERLFGRQ</sequence>
<reference evidence="2 3" key="2">
    <citation type="submission" date="2018-12" db="EMBL/GenBank/DDBJ databases">
        <title>Simiduia agarivorans gen. nov., sp. nov., a marine, agarolytic bacterium isolated from shallow coastal water from Keelung, Taiwan.</title>
        <authorList>
            <person name="Shieh W.Y."/>
        </authorList>
    </citation>
    <scope>NUCLEOTIDE SEQUENCE [LARGE SCALE GENOMIC DNA]</scope>
    <source>
        <strain evidence="2 3">GTF-13</strain>
    </source>
</reference>
<keyword evidence="3" id="KW-1185">Reference proteome</keyword>
<name>A0A3P3VLS0_9GAMM</name>
<protein>
    <submittedName>
        <fullName evidence="2">TIGR02099 family protein</fullName>
    </submittedName>
</protein>
<dbReference type="EMBL" id="QWEZ01000001">
    <property type="protein sequence ID" value="RRJ83711.1"/>
    <property type="molecule type" value="Genomic_DNA"/>
</dbReference>
<dbReference type="InterPro" id="IPR011836">
    <property type="entry name" value="YhdP"/>
</dbReference>
<evidence type="ECO:0000259" key="1">
    <source>
        <dbReference type="Pfam" id="PF13116"/>
    </source>
</evidence>
<dbReference type="PANTHER" id="PTHR38690:SF1">
    <property type="entry name" value="PROTEASE"/>
    <property type="match status" value="1"/>
</dbReference>
<comment type="caution">
    <text evidence="2">The sequence shown here is derived from an EMBL/GenBank/DDBJ whole genome shotgun (WGS) entry which is preliminary data.</text>
</comment>
<dbReference type="Pfam" id="PF13116">
    <property type="entry name" value="YhdP"/>
    <property type="match status" value="1"/>
</dbReference>
<dbReference type="RefSeq" id="WP_125013938.1">
    <property type="nucleotide sequence ID" value="NZ_QWEZ01000001.1"/>
</dbReference>
<feature type="domain" description="YhdP central" evidence="1">
    <location>
        <begin position="7"/>
        <end position="1285"/>
    </location>
</feature>
<accession>A0A3P3VLS0</accession>
<dbReference type="NCBIfam" id="TIGR02099">
    <property type="entry name" value="YhdP family protein"/>
    <property type="match status" value="1"/>
</dbReference>
<dbReference type="InterPro" id="IPR025263">
    <property type="entry name" value="YhdP_central"/>
</dbReference>
<evidence type="ECO:0000313" key="2">
    <source>
        <dbReference type="EMBL" id="RRJ83711.1"/>
    </source>
</evidence>
<organism evidence="2 3">
    <name type="scientific">Aestuariirhabdus litorea</name>
    <dbReference type="NCBI Taxonomy" id="2528527"/>
    <lineage>
        <taxon>Bacteria</taxon>
        <taxon>Pseudomonadati</taxon>
        <taxon>Pseudomonadota</taxon>
        <taxon>Gammaproteobacteria</taxon>
        <taxon>Oceanospirillales</taxon>
        <taxon>Aestuariirhabdaceae</taxon>
        <taxon>Aestuariirhabdus</taxon>
    </lineage>
</organism>